<dbReference type="GO" id="GO:0000785">
    <property type="term" value="C:chromatin"/>
    <property type="evidence" value="ECO:0007669"/>
    <property type="project" value="TreeGrafter"/>
</dbReference>
<dbReference type="OMA" id="WRISTGW"/>
<name>E1ZEA3_CHLVA</name>
<proteinExistence type="predicted"/>
<gene>
    <name evidence="3" type="ORF">CHLNCDRAFT_52070</name>
</gene>
<dbReference type="AlphaFoldDB" id="E1ZEA3"/>
<keyword evidence="4" id="KW-1185">Reference proteome</keyword>
<protein>
    <recommendedName>
        <fullName evidence="2">Retinoblastoma-associated protein N-terminal domain-containing protein</fullName>
    </recommendedName>
</protein>
<dbReference type="PANTHER" id="PTHR13742:SF17">
    <property type="entry name" value="RE32990P-RELATED"/>
    <property type="match status" value="1"/>
</dbReference>
<dbReference type="KEGG" id="cvr:CHLNCDRAFT_52070"/>
<dbReference type="SMART" id="SM01367">
    <property type="entry name" value="DUF3452"/>
    <property type="match status" value="1"/>
</dbReference>
<evidence type="ECO:0000313" key="4">
    <source>
        <dbReference type="Proteomes" id="UP000008141"/>
    </source>
</evidence>
<accession>E1ZEA3</accession>
<dbReference type="InParanoid" id="E1ZEA3"/>
<feature type="compositionally biased region" description="Polar residues" evidence="1">
    <location>
        <begin position="308"/>
        <end position="317"/>
    </location>
</feature>
<evidence type="ECO:0000259" key="2">
    <source>
        <dbReference type="SMART" id="SM01367"/>
    </source>
</evidence>
<feature type="region of interest" description="Disordered" evidence="1">
    <location>
        <begin position="212"/>
        <end position="255"/>
    </location>
</feature>
<dbReference type="PANTHER" id="PTHR13742">
    <property type="entry name" value="RETINOBLASTOMA-ASSOCIATED PROTEIN RB -RELATED"/>
    <property type="match status" value="1"/>
</dbReference>
<dbReference type="InterPro" id="IPR024599">
    <property type="entry name" value="RB_N"/>
</dbReference>
<evidence type="ECO:0000313" key="3">
    <source>
        <dbReference type="EMBL" id="EFN55836.1"/>
    </source>
</evidence>
<dbReference type="GO" id="GO:0000977">
    <property type="term" value="F:RNA polymerase II transcription regulatory region sequence-specific DNA binding"/>
    <property type="evidence" value="ECO:0007669"/>
    <property type="project" value="TreeGrafter"/>
</dbReference>
<dbReference type="GO" id="GO:0005667">
    <property type="term" value="C:transcription regulator complex"/>
    <property type="evidence" value="ECO:0007669"/>
    <property type="project" value="TreeGrafter"/>
</dbReference>
<dbReference type="Proteomes" id="UP000008141">
    <property type="component" value="Unassembled WGS sequence"/>
</dbReference>
<evidence type="ECO:0000256" key="1">
    <source>
        <dbReference type="SAM" id="MobiDB-lite"/>
    </source>
</evidence>
<feature type="region of interest" description="Disordered" evidence="1">
    <location>
        <begin position="289"/>
        <end position="372"/>
    </location>
</feature>
<dbReference type="GeneID" id="17355349"/>
<dbReference type="InterPro" id="IPR028309">
    <property type="entry name" value="RB_fam"/>
</dbReference>
<dbReference type="EMBL" id="GL433843">
    <property type="protein sequence ID" value="EFN55836.1"/>
    <property type="molecule type" value="Genomic_DNA"/>
</dbReference>
<dbReference type="GO" id="GO:0030154">
    <property type="term" value="P:cell differentiation"/>
    <property type="evidence" value="ECO:0007669"/>
    <property type="project" value="TreeGrafter"/>
</dbReference>
<dbReference type="RefSeq" id="XP_005847938.1">
    <property type="nucleotide sequence ID" value="XM_005847876.1"/>
</dbReference>
<dbReference type="Pfam" id="PF11934">
    <property type="entry name" value="DUF3452"/>
    <property type="match status" value="1"/>
</dbReference>
<dbReference type="OrthoDB" id="844594at2759"/>
<reference evidence="3 4" key="1">
    <citation type="journal article" date="2010" name="Plant Cell">
        <title>The Chlorella variabilis NC64A genome reveals adaptation to photosymbiosis, coevolution with viruses, and cryptic sex.</title>
        <authorList>
            <person name="Blanc G."/>
            <person name="Duncan G."/>
            <person name="Agarkova I."/>
            <person name="Borodovsky M."/>
            <person name="Gurnon J."/>
            <person name="Kuo A."/>
            <person name="Lindquist E."/>
            <person name="Lucas S."/>
            <person name="Pangilinan J."/>
            <person name="Polle J."/>
            <person name="Salamov A."/>
            <person name="Terry A."/>
            <person name="Yamada T."/>
            <person name="Dunigan D.D."/>
            <person name="Grigoriev I.V."/>
            <person name="Claverie J.M."/>
            <person name="Van Etten J.L."/>
        </authorList>
    </citation>
    <scope>NUCLEOTIDE SEQUENCE [LARGE SCALE GENOMIC DNA]</scope>
    <source>
        <strain evidence="3 4">NC64A</strain>
    </source>
</reference>
<dbReference type="GO" id="GO:2000134">
    <property type="term" value="P:negative regulation of G1/S transition of mitotic cell cycle"/>
    <property type="evidence" value="ECO:0007669"/>
    <property type="project" value="TreeGrafter"/>
</dbReference>
<dbReference type="Gene3D" id="1.10.472.140">
    <property type="match status" value="1"/>
</dbReference>
<organism evidence="4">
    <name type="scientific">Chlorella variabilis</name>
    <name type="common">Green alga</name>
    <dbReference type="NCBI Taxonomy" id="554065"/>
    <lineage>
        <taxon>Eukaryota</taxon>
        <taxon>Viridiplantae</taxon>
        <taxon>Chlorophyta</taxon>
        <taxon>core chlorophytes</taxon>
        <taxon>Trebouxiophyceae</taxon>
        <taxon>Chlorellales</taxon>
        <taxon>Chlorellaceae</taxon>
        <taxon>Chlorella clade</taxon>
        <taxon>Chlorella</taxon>
    </lineage>
</organism>
<dbReference type="GO" id="GO:0006357">
    <property type="term" value="P:regulation of transcription by RNA polymerase II"/>
    <property type="evidence" value="ECO:0007669"/>
    <property type="project" value="InterPro"/>
</dbReference>
<feature type="domain" description="Retinoblastoma-associated protein N-terminal" evidence="2">
    <location>
        <begin position="19"/>
        <end position="140"/>
    </location>
</feature>
<feature type="compositionally biased region" description="Pro residues" evidence="1">
    <location>
        <begin position="362"/>
        <end position="371"/>
    </location>
</feature>
<sequence>MWRISTGWRATTLAGPLGPCWPVPPRPTICTNLLQAGVRRAGAVPRRGAVRRGGGPSAGERRLQLRELKQAYVFSTLLAKKTRDIFTEYFSTPPDPGPRSLLGFFWLLFCTARAALLPPQADLVTSFALLLACTHFMLRNMPRQHLRHAEQQQQAADALLAAVAASHSAAEHAATVRQLAGLLQLLLAQVLQPSIAAVPVAAQDAQQQQQQAMAATAATHTGAGAPAGARDAAAGSAPAAEAQTHAPPAAAAAAQATAAEAEAAAAPEAQAGAGATRVDVDAATIPEAASAAAAAAGEEEPESPCARQHTQAVNSTPLRRPRALHLTATEPARGCSAATGVDSSAHDDASYHTPSPASQRQLPPPLAPQPTPITAAMSSAAWLQGTVAGQAEGPPPRLRAAARQRQQARHAAQQPRRLHKRSLLGGALCGRDLLHTLQALQEEFSAGSLSAEPAVGEERGRHASVTAVDSGLRCHALHQREATMRWLTVHSWR</sequence>